<feature type="signal peptide" evidence="1">
    <location>
        <begin position="1"/>
        <end position="19"/>
    </location>
</feature>
<evidence type="ECO:0000313" key="3">
    <source>
        <dbReference type="Proteomes" id="UP000192746"/>
    </source>
</evidence>
<feature type="chain" id="PRO_5013141384" evidence="1">
    <location>
        <begin position="20"/>
        <end position="221"/>
    </location>
</feature>
<organism evidence="2 3">
    <name type="scientific">Zunongwangia atlantica 22II14-10F7</name>
    <dbReference type="NCBI Taxonomy" id="1185767"/>
    <lineage>
        <taxon>Bacteria</taxon>
        <taxon>Pseudomonadati</taxon>
        <taxon>Bacteroidota</taxon>
        <taxon>Flavobacteriia</taxon>
        <taxon>Flavobacteriales</taxon>
        <taxon>Flavobacteriaceae</taxon>
        <taxon>Zunongwangia</taxon>
    </lineage>
</organism>
<dbReference type="EMBL" id="ARYN01000015">
    <property type="protein sequence ID" value="ORL44388.1"/>
    <property type="molecule type" value="Genomic_DNA"/>
</dbReference>
<keyword evidence="1" id="KW-0732">Signal</keyword>
<reference evidence="2 3" key="1">
    <citation type="submission" date="2013-04" db="EMBL/GenBank/DDBJ databases">
        <title>Zunongwangia sp. 22II14-10F7 Genome Sequencing.</title>
        <authorList>
            <person name="Lai Q."/>
            <person name="Shao Z."/>
        </authorList>
    </citation>
    <scope>NUCLEOTIDE SEQUENCE [LARGE SCALE GENOMIC DNA]</scope>
    <source>
        <strain evidence="2 3">22II14-10F7</strain>
    </source>
</reference>
<evidence type="ECO:0000313" key="2">
    <source>
        <dbReference type="EMBL" id="ORL44388.1"/>
    </source>
</evidence>
<protein>
    <submittedName>
        <fullName evidence="2">Secretory Protein</fullName>
    </submittedName>
</protein>
<accession>A0A1Y1T052</accession>
<sequence length="221" mass="25320">MKILRLVILLLVVSLQVNAQEVEEYSKGKLSITFKNFDATLKEGTEDKFVSTVFKVYPKLLKDFNPDAQKHITINIDTSYTGVAYAFNGEITVSSRWLKQKPTDIDLITHEVMHLIQSYPHGGGPVWLSEGVADYVRFKYGVDNTGAGWSLTDFNENQSYTNSYRITARFLVWLSENYDDAIVYKLDQQMRSKTYSEGSWEKLTGKGIDSLWDQYSKNPEI</sequence>
<name>A0A1Y1T052_9FLAO</name>
<dbReference type="STRING" id="1185767.IIF7_15435"/>
<dbReference type="RefSeq" id="WP_245801657.1">
    <property type="nucleotide sequence ID" value="NZ_ARYN01000015.1"/>
</dbReference>
<comment type="caution">
    <text evidence="2">The sequence shown here is derived from an EMBL/GenBank/DDBJ whole genome shotgun (WGS) entry which is preliminary data.</text>
</comment>
<dbReference type="AlphaFoldDB" id="A0A1Y1T052"/>
<dbReference type="PANTHER" id="PTHR33321">
    <property type="match status" value="1"/>
</dbReference>
<gene>
    <name evidence="2" type="ORF">IIF7_15435</name>
</gene>
<dbReference type="InterPro" id="IPR007541">
    <property type="entry name" value="Uncharacterised_BSP"/>
</dbReference>
<keyword evidence="3" id="KW-1185">Reference proteome</keyword>
<dbReference type="PANTHER" id="PTHR33321:SF12">
    <property type="entry name" value="PLANT BASIC SECRETORY PROTEIN (BSP) FAMILY PROTEIN"/>
    <property type="match status" value="1"/>
</dbReference>
<proteinExistence type="predicted"/>
<evidence type="ECO:0000256" key="1">
    <source>
        <dbReference type="SAM" id="SignalP"/>
    </source>
</evidence>
<dbReference type="Pfam" id="PF04450">
    <property type="entry name" value="BSP"/>
    <property type="match status" value="1"/>
</dbReference>
<dbReference type="Proteomes" id="UP000192746">
    <property type="component" value="Unassembled WGS sequence"/>
</dbReference>